<dbReference type="RefSeq" id="WP_281488808.1">
    <property type="nucleotide sequence ID" value="NZ_JASATX010000003.1"/>
</dbReference>
<dbReference type="EMBL" id="JASATX010000003">
    <property type="protein sequence ID" value="MDI2099023.1"/>
    <property type="molecule type" value="Genomic_DNA"/>
</dbReference>
<evidence type="ECO:0000313" key="6">
    <source>
        <dbReference type="Proteomes" id="UP001321506"/>
    </source>
</evidence>
<keyword evidence="6" id="KW-1185">Reference proteome</keyword>
<evidence type="ECO:0000256" key="1">
    <source>
        <dbReference type="ARBA" id="ARBA00006432"/>
    </source>
</evidence>
<sequence length="531" mass="58003">MSARDWPLEECTIPRMLERRAEEDPDRPVLQIGELRRSVSEVRDAASAAGAFLIAEGVGVGDRVALIGRNRVELLDLILGCAWIGAVAVPINTASRGEQLHHILMNSGALLLICEADLHQFVRALPDMASLESVFVFADDANDVPPGTARLPRFTGSVDAACVAPSATAAILYTSGTTGVSKGVMCPHAQFYWWGRNVSTQLEITERDVLYTVLPLFHTNALNAFFQALFSGALYVLGERFSASRFWDQLQSTGATFTYLLGAMVSILMSRDPAEFNSAHRVTAALAPATPPDLLRPFAERFGVTLIDGYGSTETNSVFAASRTEQRPGSIGRLQPGFEARIVDPVGAELPPGEPGELLLRSSQPFAFASGYFGMPDKTVEAWQDLWFHTGDRLAADHDGWYRFVDRLKDVIRRRGENISSVEVESALRMHPSIADAAVYPVDSELGEDEVMAALVVQTGGAVDFDEVCEFLKPMLAYFAIPRFFTIVDALPLTENGKVRKGVLREQGTTIAQWDREAVAAVARSLHRPCD</sequence>
<dbReference type="GO" id="GO:0006631">
    <property type="term" value="P:fatty acid metabolic process"/>
    <property type="evidence" value="ECO:0007669"/>
    <property type="project" value="TreeGrafter"/>
</dbReference>
<gene>
    <name evidence="5" type="ORF">QF206_08620</name>
</gene>
<evidence type="ECO:0000259" key="4">
    <source>
        <dbReference type="Pfam" id="PF13193"/>
    </source>
</evidence>
<dbReference type="InterPro" id="IPR000873">
    <property type="entry name" value="AMP-dep_synth/lig_dom"/>
</dbReference>
<dbReference type="PANTHER" id="PTHR43201:SF5">
    <property type="entry name" value="MEDIUM-CHAIN ACYL-COA LIGASE ACSF2, MITOCHONDRIAL"/>
    <property type="match status" value="1"/>
</dbReference>
<dbReference type="Pfam" id="PF13193">
    <property type="entry name" value="AMP-binding_C"/>
    <property type="match status" value="1"/>
</dbReference>
<dbReference type="InterPro" id="IPR045851">
    <property type="entry name" value="AMP-bd_C_sf"/>
</dbReference>
<evidence type="ECO:0000256" key="2">
    <source>
        <dbReference type="ARBA" id="ARBA00022598"/>
    </source>
</evidence>
<dbReference type="PROSITE" id="PS00455">
    <property type="entry name" value="AMP_BINDING"/>
    <property type="match status" value="1"/>
</dbReference>
<dbReference type="Pfam" id="PF00501">
    <property type="entry name" value="AMP-binding"/>
    <property type="match status" value="1"/>
</dbReference>
<accession>A0AAW6TAL9</accession>
<dbReference type="SUPFAM" id="SSF56801">
    <property type="entry name" value="Acetyl-CoA synthetase-like"/>
    <property type="match status" value="1"/>
</dbReference>
<dbReference type="AlphaFoldDB" id="A0AAW6TAL9"/>
<evidence type="ECO:0000313" key="5">
    <source>
        <dbReference type="EMBL" id="MDI2099023.1"/>
    </source>
</evidence>
<dbReference type="GO" id="GO:0031956">
    <property type="term" value="F:medium-chain fatty acid-CoA ligase activity"/>
    <property type="evidence" value="ECO:0007669"/>
    <property type="project" value="TreeGrafter"/>
</dbReference>
<keyword evidence="2 5" id="KW-0436">Ligase</keyword>
<dbReference type="InterPro" id="IPR042099">
    <property type="entry name" value="ANL_N_sf"/>
</dbReference>
<dbReference type="InterPro" id="IPR020845">
    <property type="entry name" value="AMP-binding_CS"/>
</dbReference>
<dbReference type="Gene3D" id="3.30.300.30">
    <property type="match status" value="1"/>
</dbReference>
<organism evidence="5 6">
    <name type="scientific">Ruicaihuangia caeni</name>
    <dbReference type="NCBI Taxonomy" id="3042517"/>
    <lineage>
        <taxon>Bacteria</taxon>
        <taxon>Bacillati</taxon>
        <taxon>Actinomycetota</taxon>
        <taxon>Actinomycetes</taxon>
        <taxon>Micrococcales</taxon>
        <taxon>Microbacteriaceae</taxon>
        <taxon>Ruicaihuangia</taxon>
    </lineage>
</organism>
<dbReference type="PANTHER" id="PTHR43201">
    <property type="entry name" value="ACYL-COA SYNTHETASE"/>
    <property type="match status" value="1"/>
</dbReference>
<feature type="domain" description="AMP-dependent synthetase/ligase" evidence="3">
    <location>
        <begin position="17"/>
        <end position="372"/>
    </location>
</feature>
<dbReference type="InterPro" id="IPR025110">
    <property type="entry name" value="AMP-bd_C"/>
</dbReference>
<protein>
    <submittedName>
        <fullName evidence="5">ATP-dependent acyl-CoA ligase</fullName>
    </submittedName>
</protein>
<reference evidence="5 6" key="1">
    <citation type="submission" date="2023-04" db="EMBL/GenBank/DDBJ databases">
        <title>Klugiella caeni sp. nov. isolated from the sludge of biochemical tank.</title>
        <authorList>
            <person name="Geng K."/>
        </authorList>
    </citation>
    <scope>NUCLEOTIDE SEQUENCE [LARGE SCALE GENOMIC DNA]</scope>
    <source>
        <strain evidence="5 6">YN-L-19</strain>
    </source>
</reference>
<comment type="caution">
    <text evidence="5">The sequence shown here is derived from an EMBL/GenBank/DDBJ whole genome shotgun (WGS) entry which is preliminary data.</text>
</comment>
<dbReference type="Gene3D" id="3.40.50.12780">
    <property type="entry name" value="N-terminal domain of ligase-like"/>
    <property type="match status" value="1"/>
</dbReference>
<comment type="similarity">
    <text evidence="1">Belongs to the ATP-dependent AMP-binding enzyme family.</text>
</comment>
<proteinExistence type="inferred from homology"/>
<dbReference type="Proteomes" id="UP001321506">
    <property type="component" value="Unassembled WGS sequence"/>
</dbReference>
<feature type="domain" description="AMP-binding enzyme C-terminal" evidence="4">
    <location>
        <begin position="423"/>
        <end position="498"/>
    </location>
</feature>
<name>A0AAW6TAL9_9MICO</name>
<dbReference type="NCBIfam" id="NF004808">
    <property type="entry name" value="PRK06155.1"/>
    <property type="match status" value="1"/>
</dbReference>
<evidence type="ECO:0000259" key="3">
    <source>
        <dbReference type="Pfam" id="PF00501"/>
    </source>
</evidence>